<accession>A0A1M5RMT5</accession>
<dbReference type="PROSITE" id="PS00197">
    <property type="entry name" value="2FE2S_FER_1"/>
    <property type="match status" value="1"/>
</dbReference>
<keyword evidence="9" id="KW-1185">Reference proteome</keyword>
<dbReference type="RefSeq" id="WP_234945633.1">
    <property type="nucleotide sequence ID" value="NZ_FQXI01000005.1"/>
</dbReference>
<evidence type="ECO:0000256" key="4">
    <source>
        <dbReference type="ARBA" id="ARBA00023004"/>
    </source>
</evidence>
<keyword evidence="1" id="KW-0001">2Fe-2S</keyword>
<dbReference type="InterPro" id="IPR006058">
    <property type="entry name" value="2Fe2S_fd_BS"/>
</dbReference>
<dbReference type="STRING" id="1120995.SAMN02745245_00966"/>
<sequence>MLKVNLDWYQRVEGDFMLVNVVVNGEKIKKDVDPCLRLIDFLRDELNLTGTKEGCSEGECGACTVILDRVAVTSCTVLTGQVDGSEIITIEGLEKNGELDILQKKFIEHGAVQCGFCSPGFIMSAKALMMEKENPTLEEIKRSIEGNLCRCTGFIKIVEAIDAACKEVV</sequence>
<dbReference type="FunFam" id="3.10.20.30:FF:000020">
    <property type="entry name" value="Xanthine dehydrogenase iron-sulfur subunit"/>
    <property type="match status" value="1"/>
</dbReference>
<keyword evidence="2" id="KW-0479">Metal-binding</keyword>
<evidence type="ECO:0000313" key="9">
    <source>
        <dbReference type="Proteomes" id="UP000184032"/>
    </source>
</evidence>
<evidence type="ECO:0000256" key="2">
    <source>
        <dbReference type="ARBA" id="ARBA00022723"/>
    </source>
</evidence>
<dbReference type="Gene3D" id="1.10.150.120">
    <property type="entry name" value="[2Fe-2S]-binding domain"/>
    <property type="match status" value="1"/>
</dbReference>
<dbReference type="SUPFAM" id="SSF47741">
    <property type="entry name" value="CO dehydrogenase ISP C-domain like"/>
    <property type="match status" value="1"/>
</dbReference>
<dbReference type="InterPro" id="IPR002888">
    <property type="entry name" value="2Fe-2S-bd"/>
</dbReference>
<dbReference type="Gene3D" id="3.10.20.30">
    <property type="match status" value="1"/>
</dbReference>
<dbReference type="GO" id="GO:0051537">
    <property type="term" value="F:2 iron, 2 sulfur cluster binding"/>
    <property type="evidence" value="ECO:0007669"/>
    <property type="project" value="UniProtKB-KW"/>
</dbReference>
<evidence type="ECO:0000256" key="5">
    <source>
        <dbReference type="ARBA" id="ARBA00023014"/>
    </source>
</evidence>
<dbReference type="InterPro" id="IPR036884">
    <property type="entry name" value="2Fe-2S-bd_dom_sf"/>
</dbReference>
<dbReference type="InterPro" id="IPR012675">
    <property type="entry name" value="Beta-grasp_dom_sf"/>
</dbReference>
<evidence type="ECO:0000313" key="8">
    <source>
        <dbReference type="EMBL" id="SHH27489.1"/>
    </source>
</evidence>
<organism evidence="8 9">
    <name type="scientific">Anaerosphaera aminiphila DSM 21120</name>
    <dbReference type="NCBI Taxonomy" id="1120995"/>
    <lineage>
        <taxon>Bacteria</taxon>
        <taxon>Bacillati</taxon>
        <taxon>Bacillota</taxon>
        <taxon>Tissierellia</taxon>
        <taxon>Tissierellales</taxon>
        <taxon>Peptoniphilaceae</taxon>
        <taxon>Anaerosphaera</taxon>
    </lineage>
</organism>
<dbReference type="EMBL" id="FQXI01000005">
    <property type="protein sequence ID" value="SHH27489.1"/>
    <property type="molecule type" value="Genomic_DNA"/>
</dbReference>
<evidence type="ECO:0000256" key="1">
    <source>
        <dbReference type="ARBA" id="ARBA00022714"/>
    </source>
</evidence>
<proteinExistence type="predicted"/>
<dbReference type="InterPro" id="IPR051452">
    <property type="entry name" value="Diverse_Oxidoreductases"/>
</dbReference>
<dbReference type="PROSITE" id="PS51085">
    <property type="entry name" value="2FE2S_FER_2"/>
    <property type="match status" value="1"/>
</dbReference>
<dbReference type="GO" id="GO:0046872">
    <property type="term" value="F:metal ion binding"/>
    <property type="evidence" value="ECO:0007669"/>
    <property type="project" value="UniProtKB-KW"/>
</dbReference>
<keyword evidence="4" id="KW-0408">Iron</keyword>
<evidence type="ECO:0000256" key="3">
    <source>
        <dbReference type="ARBA" id="ARBA00023002"/>
    </source>
</evidence>
<dbReference type="Pfam" id="PF01799">
    <property type="entry name" value="Fer2_2"/>
    <property type="match status" value="1"/>
</dbReference>
<keyword evidence="3" id="KW-0560">Oxidoreductase</keyword>
<dbReference type="InterPro" id="IPR036010">
    <property type="entry name" value="2Fe-2S_ferredoxin-like_sf"/>
</dbReference>
<dbReference type="Proteomes" id="UP000184032">
    <property type="component" value="Unassembled WGS sequence"/>
</dbReference>
<dbReference type="Pfam" id="PF00111">
    <property type="entry name" value="Fer2"/>
    <property type="match status" value="1"/>
</dbReference>
<dbReference type="PANTHER" id="PTHR44379:SF8">
    <property type="entry name" value="XANTHINE DEHYDROGENASE IRON-SULFUR-BINDING SUBUNIT XDHC-RELATED"/>
    <property type="match status" value="1"/>
</dbReference>
<dbReference type="AlphaFoldDB" id="A0A1M5RMT5"/>
<evidence type="ECO:0000256" key="6">
    <source>
        <dbReference type="ARBA" id="ARBA00060707"/>
    </source>
</evidence>
<dbReference type="PANTHER" id="PTHR44379">
    <property type="entry name" value="OXIDOREDUCTASE WITH IRON-SULFUR SUBUNIT"/>
    <property type="match status" value="1"/>
</dbReference>
<reference evidence="8 9" key="1">
    <citation type="submission" date="2016-11" db="EMBL/GenBank/DDBJ databases">
        <authorList>
            <person name="Jaros S."/>
            <person name="Januszkiewicz K."/>
            <person name="Wedrychowicz H."/>
        </authorList>
    </citation>
    <scope>NUCLEOTIDE SEQUENCE [LARGE SCALE GENOMIC DNA]</scope>
    <source>
        <strain evidence="8 9">DSM 21120</strain>
    </source>
</reference>
<name>A0A1M5RMT5_9FIRM</name>
<protein>
    <submittedName>
        <fullName evidence="8">Carbon-monoxide dehydrogenase small subunit</fullName>
    </submittedName>
</protein>
<evidence type="ECO:0000259" key="7">
    <source>
        <dbReference type="PROSITE" id="PS51085"/>
    </source>
</evidence>
<feature type="domain" description="2Fe-2S ferredoxin-type" evidence="7">
    <location>
        <begin position="17"/>
        <end position="93"/>
    </location>
</feature>
<comment type="pathway">
    <text evidence="6">Alkaloid degradation; nicotine degradation.</text>
</comment>
<keyword evidence="5" id="KW-0411">Iron-sulfur</keyword>
<dbReference type="InterPro" id="IPR001041">
    <property type="entry name" value="2Fe-2S_ferredoxin-type"/>
</dbReference>
<dbReference type="SUPFAM" id="SSF54292">
    <property type="entry name" value="2Fe-2S ferredoxin-like"/>
    <property type="match status" value="1"/>
</dbReference>
<gene>
    <name evidence="8" type="ORF">SAMN02745245_00966</name>
</gene>
<dbReference type="GO" id="GO:0016491">
    <property type="term" value="F:oxidoreductase activity"/>
    <property type="evidence" value="ECO:0007669"/>
    <property type="project" value="UniProtKB-KW"/>
</dbReference>